<evidence type="ECO:0000256" key="1">
    <source>
        <dbReference type="ARBA" id="ARBA00004651"/>
    </source>
</evidence>
<feature type="transmembrane region" description="Helical" evidence="7">
    <location>
        <begin position="55"/>
        <end position="78"/>
    </location>
</feature>
<keyword evidence="6 7" id="KW-0472">Membrane</keyword>
<dbReference type="GO" id="GO:0042910">
    <property type="term" value="F:xenobiotic transmembrane transporter activity"/>
    <property type="evidence" value="ECO:0007669"/>
    <property type="project" value="InterPro"/>
</dbReference>
<keyword evidence="4 7" id="KW-0812">Transmembrane</keyword>
<evidence type="ECO:0000313" key="8">
    <source>
        <dbReference type="EMBL" id="MBC8545414.1"/>
    </source>
</evidence>
<dbReference type="NCBIfam" id="TIGR00797">
    <property type="entry name" value="matE"/>
    <property type="match status" value="1"/>
</dbReference>
<dbReference type="PIRSF" id="PIRSF006603">
    <property type="entry name" value="DinF"/>
    <property type="match status" value="1"/>
</dbReference>
<dbReference type="InterPro" id="IPR047135">
    <property type="entry name" value="YsiQ"/>
</dbReference>
<reference evidence="8" key="1">
    <citation type="submission" date="2020-08" db="EMBL/GenBank/DDBJ databases">
        <title>Genome public.</title>
        <authorList>
            <person name="Liu C."/>
            <person name="Sun Q."/>
        </authorList>
    </citation>
    <scope>NUCLEOTIDE SEQUENCE</scope>
    <source>
        <strain evidence="8">NSJ-31</strain>
    </source>
</reference>
<dbReference type="CDD" id="cd13134">
    <property type="entry name" value="MATE_like_8"/>
    <property type="match status" value="1"/>
</dbReference>
<feature type="transmembrane region" description="Helical" evidence="7">
    <location>
        <begin position="90"/>
        <end position="112"/>
    </location>
</feature>
<accession>A0A926DXU2</accession>
<dbReference type="PANTHER" id="PTHR42925">
    <property type="entry name" value="MULTIDRUG AND TOXIN EFFLUX PROTEIN MATE FAMILY"/>
    <property type="match status" value="1"/>
</dbReference>
<feature type="transmembrane region" description="Helical" evidence="7">
    <location>
        <begin position="229"/>
        <end position="249"/>
    </location>
</feature>
<evidence type="ECO:0000256" key="4">
    <source>
        <dbReference type="ARBA" id="ARBA00022692"/>
    </source>
</evidence>
<keyword evidence="3" id="KW-1003">Cell membrane</keyword>
<feature type="transmembrane region" description="Helical" evidence="7">
    <location>
        <begin position="317"/>
        <end position="338"/>
    </location>
</feature>
<evidence type="ECO:0000313" key="9">
    <source>
        <dbReference type="Proteomes" id="UP000653127"/>
    </source>
</evidence>
<dbReference type="AlphaFoldDB" id="A0A926DXU2"/>
<feature type="transmembrane region" description="Helical" evidence="7">
    <location>
        <begin position="132"/>
        <end position="152"/>
    </location>
</feature>
<comment type="caution">
    <text evidence="8">The sequence shown here is derived from an EMBL/GenBank/DDBJ whole genome shotgun (WGS) entry which is preliminary data.</text>
</comment>
<name>A0A926DXU2_9FIRM</name>
<proteinExistence type="predicted"/>
<keyword evidence="9" id="KW-1185">Reference proteome</keyword>
<organism evidence="8 9">
    <name type="scientific">Ligaoa zhengdingensis</name>
    <dbReference type="NCBI Taxonomy" id="2763658"/>
    <lineage>
        <taxon>Bacteria</taxon>
        <taxon>Bacillati</taxon>
        <taxon>Bacillota</taxon>
        <taxon>Clostridia</taxon>
        <taxon>Eubacteriales</taxon>
        <taxon>Oscillospiraceae</taxon>
        <taxon>Ligaoa</taxon>
    </lineage>
</organism>
<dbReference type="InterPro" id="IPR048279">
    <property type="entry name" value="MdtK-like"/>
</dbReference>
<dbReference type="Pfam" id="PF01554">
    <property type="entry name" value="MatE"/>
    <property type="match status" value="2"/>
</dbReference>
<feature type="transmembrane region" description="Helical" evidence="7">
    <location>
        <begin position="187"/>
        <end position="209"/>
    </location>
</feature>
<dbReference type="Proteomes" id="UP000653127">
    <property type="component" value="Unassembled WGS sequence"/>
</dbReference>
<dbReference type="GO" id="GO:0015297">
    <property type="term" value="F:antiporter activity"/>
    <property type="evidence" value="ECO:0007669"/>
    <property type="project" value="InterPro"/>
</dbReference>
<evidence type="ECO:0000256" key="2">
    <source>
        <dbReference type="ARBA" id="ARBA00022448"/>
    </source>
</evidence>
<dbReference type="EMBL" id="JACRST010000001">
    <property type="protein sequence ID" value="MBC8545414.1"/>
    <property type="molecule type" value="Genomic_DNA"/>
</dbReference>
<protein>
    <submittedName>
        <fullName evidence="8">MATE family efflux transporter</fullName>
    </submittedName>
</protein>
<sequence>MNDLEAYNRRGAMFHLTWPIFIELTLQMLVGNMDQMMVSQYSQNSVGAIGNANQILNVLLLTFSVISMASTILVSQYLGSGNQRRVAETYTIAIVVNLAFSLIVSVILVGFHEPIYRLMQVPDALMEESSQYISTIGSCISLQAIFLTFSAFFRSNAWMKESMYVSVAINLLNIAGNAILIPRIGVVGAAISSNISRLLGVVLIVFIFVRKSSIHISLRYLKPFPRRQLKSLLAIGLPSGGESLSYNMTQIVIMSFANTFGTVTINTKVYASMFAMLSFLYASAIGQAQQIVVGYFIGAKMYDDAYHGVRRTLRSAVGVSLCISLLLFAGSNLIFGIFTSDPQVIALGRIIMGIEVVLEFGRAMNIVLVRALQGTGDIKFPTLIGVLCQWGIAVGGSFLFGIVFQWGLVGIWAAMALDECTRGVIFLIRWKSGKWRTKGLINA</sequence>
<feature type="transmembrane region" description="Helical" evidence="7">
    <location>
        <begin position="164"/>
        <end position="181"/>
    </location>
</feature>
<evidence type="ECO:0000256" key="6">
    <source>
        <dbReference type="ARBA" id="ARBA00023136"/>
    </source>
</evidence>
<evidence type="ECO:0000256" key="3">
    <source>
        <dbReference type="ARBA" id="ARBA00022475"/>
    </source>
</evidence>
<keyword evidence="2" id="KW-0813">Transport</keyword>
<keyword evidence="5 7" id="KW-1133">Transmembrane helix</keyword>
<feature type="transmembrane region" description="Helical" evidence="7">
    <location>
        <begin position="380"/>
        <end position="403"/>
    </location>
</feature>
<evidence type="ECO:0000256" key="5">
    <source>
        <dbReference type="ARBA" id="ARBA00022989"/>
    </source>
</evidence>
<evidence type="ECO:0000256" key="7">
    <source>
        <dbReference type="SAM" id="Phobius"/>
    </source>
</evidence>
<feature type="transmembrane region" description="Helical" evidence="7">
    <location>
        <begin position="269"/>
        <end position="297"/>
    </location>
</feature>
<dbReference type="GO" id="GO:0005886">
    <property type="term" value="C:plasma membrane"/>
    <property type="evidence" value="ECO:0007669"/>
    <property type="project" value="UniProtKB-SubCell"/>
</dbReference>
<comment type="subcellular location">
    <subcellularLocation>
        <location evidence="1">Cell membrane</location>
        <topology evidence="1">Multi-pass membrane protein</topology>
    </subcellularLocation>
</comment>
<gene>
    <name evidence="8" type="ORF">H8711_00490</name>
</gene>
<dbReference type="RefSeq" id="WP_249281567.1">
    <property type="nucleotide sequence ID" value="NZ_JACRST010000001.1"/>
</dbReference>
<dbReference type="PANTHER" id="PTHR42925:SF1">
    <property type="entry name" value="VIRULENCE FACTOR MVIN"/>
    <property type="match status" value="1"/>
</dbReference>
<dbReference type="InterPro" id="IPR002528">
    <property type="entry name" value="MATE_fam"/>
</dbReference>
<feature type="transmembrane region" description="Helical" evidence="7">
    <location>
        <begin position="12"/>
        <end position="30"/>
    </location>
</feature>